<accession>A0A9W8TZF3</accession>
<feature type="non-terminal residue" evidence="1">
    <location>
        <position position="92"/>
    </location>
</feature>
<keyword evidence="2" id="KW-1185">Reference proteome</keyword>
<dbReference type="GO" id="GO:0003676">
    <property type="term" value="F:nucleic acid binding"/>
    <property type="evidence" value="ECO:0007669"/>
    <property type="project" value="InterPro"/>
</dbReference>
<dbReference type="AlphaFoldDB" id="A0A9W8TZF3"/>
<dbReference type="Gene3D" id="3.30.420.10">
    <property type="entry name" value="Ribonuclease H-like superfamily/Ribonuclease H"/>
    <property type="match status" value="1"/>
</dbReference>
<reference evidence="1 2" key="1">
    <citation type="journal article" date="2023" name="Proc. Natl. Acad. Sci. U.S.A.">
        <title>A global phylogenomic analysis of the shiitake genus Lentinula.</title>
        <authorList>
            <person name="Sierra-Patev S."/>
            <person name="Min B."/>
            <person name="Naranjo-Ortiz M."/>
            <person name="Looney B."/>
            <person name="Konkel Z."/>
            <person name="Slot J.C."/>
            <person name="Sakamoto Y."/>
            <person name="Steenwyk J.L."/>
            <person name="Rokas A."/>
            <person name="Carro J."/>
            <person name="Camarero S."/>
            <person name="Ferreira P."/>
            <person name="Molpeceres G."/>
            <person name="Ruiz-Duenas F.J."/>
            <person name="Serrano A."/>
            <person name="Henrissat B."/>
            <person name="Drula E."/>
            <person name="Hughes K.W."/>
            <person name="Mata J.L."/>
            <person name="Ishikawa N.K."/>
            <person name="Vargas-Isla R."/>
            <person name="Ushijima S."/>
            <person name="Smith C.A."/>
            <person name="Donoghue J."/>
            <person name="Ahrendt S."/>
            <person name="Andreopoulos W."/>
            <person name="He G."/>
            <person name="LaButti K."/>
            <person name="Lipzen A."/>
            <person name="Ng V."/>
            <person name="Riley R."/>
            <person name="Sandor L."/>
            <person name="Barry K."/>
            <person name="Martinez A.T."/>
            <person name="Xiao Y."/>
            <person name="Gibbons J.G."/>
            <person name="Terashima K."/>
            <person name="Grigoriev I.V."/>
            <person name="Hibbett D."/>
        </authorList>
    </citation>
    <scope>NUCLEOTIDE SEQUENCE [LARGE SCALE GENOMIC DNA]</scope>
    <source>
        <strain evidence="1 2">TFB7810</strain>
    </source>
</reference>
<dbReference type="Proteomes" id="UP001142393">
    <property type="component" value="Unassembled WGS sequence"/>
</dbReference>
<evidence type="ECO:0000313" key="1">
    <source>
        <dbReference type="EMBL" id="KAJ3746169.1"/>
    </source>
</evidence>
<evidence type="ECO:0000313" key="2">
    <source>
        <dbReference type="Proteomes" id="UP001142393"/>
    </source>
</evidence>
<proteinExistence type="predicted"/>
<protein>
    <submittedName>
        <fullName evidence="1">Uncharacterized protein</fullName>
    </submittedName>
</protein>
<organism evidence="1 2">
    <name type="scientific">Lentinula detonsa</name>
    <dbReference type="NCBI Taxonomy" id="2804962"/>
    <lineage>
        <taxon>Eukaryota</taxon>
        <taxon>Fungi</taxon>
        <taxon>Dikarya</taxon>
        <taxon>Basidiomycota</taxon>
        <taxon>Agaricomycotina</taxon>
        <taxon>Agaricomycetes</taxon>
        <taxon>Agaricomycetidae</taxon>
        <taxon>Agaricales</taxon>
        <taxon>Marasmiineae</taxon>
        <taxon>Omphalotaceae</taxon>
        <taxon>Lentinula</taxon>
    </lineage>
</organism>
<comment type="caution">
    <text evidence="1">The sequence shown here is derived from an EMBL/GenBank/DDBJ whole genome shotgun (WGS) entry which is preliminary data.</text>
</comment>
<name>A0A9W8TZF3_9AGAR</name>
<feature type="non-terminal residue" evidence="1">
    <location>
        <position position="1"/>
    </location>
</feature>
<gene>
    <name evidence="1" type="ORF">DFH05DRAFT_1380976</name>
</gene>
<sequence>GVIERKHYDLRESLLKAANGDEHHWSPTAHSVFWAERVTHRRSTGASPYFLSHGVHPLLPLDVLEATFLLPPPDSVLTTTDLLARRARELQK</sequence>
<dbReference type="InterPro" id="IPR036397">
    <property type="entry name" value="RNaseH_sf"/>
</dbReference>
<dbReference type="EMBL" id="JANVFU010000004">
    <property type="protein sequence ID" value="KAJ3746169.1"/>
    <property type="molecule type" value="Genomic_DNA"/>
</dbReference>